<dbReference type="EMBL" id="KV460278">
    <property type="protein sequence ID" value="OBT91879.1"/>
    <property type="molecule type" value="Genomic_DNA"/>
</dbReference>
<keyword evidence="2" id="KW-0479">Metal-binding</keyword>
<dbReference type="AlphaFoldDB" id="A0A1B8G7R3"/>
<keyword evidence="7" id="KW-1185">Reference proteome</keyword>
<dbReference type="InterPro" id="IPR036864">
    <property type="entry name" value="Zn2-C6_fun-type_DNA-bd_sf"/>
</dbReference>
<dbReference type="SMART" id="SM00066">
    <property type="entry name" value="GAL4"/>
    <property type="match status" value="1"/>
</dbReference>
<evidence type="ECO:0000256" key="4">
    <source>
        <dbReference type="SAM" id="MobiDB-lite"/>
    </source>
</evidence>
<accession>A0A1B8G7R3</accession>
<dbReference type="SMART" id="SM00906">
    <property type="entry name" value="Fungal_trans"/>
    <property type="match status" value="1"/>
</dbReference>
<dbReference type="InterPro" id="IPR001138">
    <property type="entry name" value="Zn2Cys6_DnaBD"/>
</dbReference>
<sequence>MSPTPPSTGSSTGNSPDTQYRVVRKRNRVPLSCAPCRHKKLKCNRSIPCENCIRRGDAAGCAYAAPGPRRKAAPAGSSPDDMQNRIDRLEGLVLSLMTNGSNAPGPTAAVAAVASERSGSTSTSTAVDDGEMEKIKEEEDDGDGEEGGESDVDAVANSFGVLKVDAETEKTMYIGDSHWHLVLADIAEVRNYFTNHKRELDNQYKKVNETSAARWIPDFIFQGLAPATEAELRAGLPPRAKIEKLIARFFNSLDPFVQMLHHKTFHERLEAFFADPKSQSLAWIGLLYATLTLAMLSYSKVGDEPPEWKGRTNELAAEYRGRTVQSLATSDYTRPNVYTVETLVLYVHAEYSSRLDVDFGLYLVVGTVVQVAMRMGYHRDASQFTSVSPYEAEMRRRVWLIIRQIDIIFSAQLTLPNLIKSCDCDTQLPRNIFDDEFSTSSTSIPPARPPTEATPMSSILAKGRLVLMLGAIIEETQSVSGPHASYDTIMKWDARIRSARMTMEPHLRFRSLEESALDPSSLILQRFYIEVLHQKTICVLHRRFIARARTNPRYTYSRRASVDAAMALLRIQATLHREAQPGGRISEVMWRLTALQKHDFLLGAMIVSLDLNHDRGGGPHTFWTAEQRADMLSSLETAMAIWEGDQAASMDSYKGAKVLKIMVDKLKAQQNEVNQEVDEEMHPEHSAAMTLGMLSSGGVAAPPAFVAPSPGRWGEGFGAPMEGVAGGELGQYWGVGGGASLTDLPDNLDWAAWDQYVQMGSAVDPSLPYFPGVYDANAPEMQMDPTSGTGFGDGVFMGAHTPGRG</sequence>
<dbReference type="CDD" id="cd00067">
    <property type="entry name" value="GAL4"/>
    <property type="match status" value="1"/>
</dbReference>
<dbReference type="GO" id="GO:0003677">
    <property type="term" value="F:DNA binding"/>
    <property type="evidence" value="ECO:0007669"/>
    <property type="project" value="InterPro"/>
</dbReference>
<dbReference type="GO" id="GO:0000981">
    <property type="term" value="F:DNA-binding transcription factor activity, RNA polymerase II-specific"/>
    <property type="evidence" value="ECO:0007669"/>
    <property type="project" value="InterPro"/>
</dbReference>
<organism evidence="6 7">
    <name type="scientific">Pseudogymnoascus verrucosus</name>
    <dbReference type="NCBI Taxonomy" id="342668"/>
    <lineage>
        <taxon>Eukaryota</taxon>
        <taxon>Fungi</taxon>
        <taxon>Dikarya</taxon>
        <taxon>Ascomycota</taxon>
        <taxon>Pezizomycotina</taxon>
        <taxon>Leotiomycetes</taxon>
        <taxon>Thelebolales</taxon>
        <taxon>Thelebolaceae</taxon>
        <taxon>Pseudogymnoascus</taxon>
    </lineage>
</organism>
<feature type="compositionally biased region" description="Acidic residues" evidence="4">
    <location>
        <begin position="138"/>
        <end position="152"/>
    </location>
</feature>
<comment type="subcellular location">
    <subcellularLocation>
        <location evidence="1">Nucleus</location>
    </subcellularLocation>
</comment>
<dbReference type="PANTHER" id="PTHR31001">
    <property type="entry name" value="UNCHARACTERIZED TRANSCRIPTIONAL REGULATORY PROTEIN"/>
    <property type="match status" value="1"/>
</dbReference>
<dbReference type="PROSITE" id="PS00463">
    <property type="entry name" value="ZN2_CY6_FUNGAL_1"/>
    <property type="match status" value="1"/>
</dbReference>
<dbReference type="GO" id="GO:0008270">
    <property type="term" value="F:zinc ion binding"/>
    <property type="evidence" value="ECO:0007669"/>
    <property type="project" value="InterPro"/>
</dbReference>
<evidence type="ECO:0000256" key="2">
    <source>
        <dbReference type="ARBA" id="ARBA00022723"/>
    </source>
</evidence>
<evidence type="ECO:0000259" key="5">
    <source>
        <dbReference type="PROSITE" id="PS50048"/>
    </source>
</evidence>
<dbReference type="InterPro" id="IPR050613">
    <property type="entry name" value="Sec_Metabolite_Reg"/>
</dbReference>
<keyword evidence="3" id="KW-0539">Nucleus</keyword>
<dbReference type="Gene3D" id="4.10.240.10">
    <property type="entry name" value="Zn(2)-C6 fungal-type DNA-binding domain"/>
    <property type="match status" value="1"/>
</dbReference>
<dbReference type="PROSITE" id="PS50048">
    <property type="entry name" value="ZN2_CY6_FUNGAL_2"/>
    <property type="match status" value="1"/>
</dbReference>
<evidence type="ECO:0000256" key="3">
    <source>
        <dbReference type="ARBA" id="ARBA00023242"/>
    </source>
</evidence>
<evidence type="ECO:0000313" key="7">
    <source>
        <dbReference type="Proteomes" id="UP000091956"/>
    </source>
</evidence>
<evidence type="ECO:0000256" key="1">
    <source>
        <dbReference type="ARBA" id="ARBA00004123"/>
    </source>
</evidence>
<proteinExistence type="predicted"/>
<gene>
    <name evidence="6" type="ORF">VE01_10138</name>
</gene>
<dbReference type="OrthoDB" id="762982at2759"/>
<reference evidence="6 7" key="1">
    <citation type="submission" date="2016-03" db="EMBL/GenBank/DDBJ databases">
        <title>Comparative genomics of Pseudogymnoascus destructans, the fungus causing white-nose syndrome of bats.</title>
        <authorList>
            <person name="Palmer J.M."/>
            <person name="Drees K.P."/>
            <person name="Foster J.T."/>
            <person name="Lindner D.L."/>
        </authorList>
    </citation>
    <scope>NUCLEOTIDE SEQUENCE [LARGE SCALE GENOMIC DNA]</scope>
    <source>
        <strain evidence="6 7">UAMH 10579</strain>
    </source>
</reference>
<feature type="compositionally biased region" description="Low complexity" evidence="4">
    <location>
        <begin position="7"/>
        <end position="18"/>
    </location>
</feature>
<dbReference type="GO" id="GO:0006351">
    <property type="term" value="P:DNA-templated transcription"/>
    <property type="evidence" value="ECO:0007669"/>
    <property type="project" value="InterPro"/>
</dbReference>
<feature type="region of interest" description="Disordered" evidence="4">
    <location>
        <begin position="1"/>
        <end position="23"/>
    </location>
</feature>
<name>A0A1B8G7R3_9PEZI</name>
<reference evidence="7" key="2">
    <citation type="journal article" date="2018" name="Nat. Commun.">
        <title>Extreme sensitivity to ultraviolet light in the fungal pathogen causing white-nose syndrome of bats.</title>
        <authorList>
            <person name="Palmer J.M."/>
            <person name="Drees K.P."/>
            <person name="Foster J.T."/>
            <person name="Lindner D.L."/>
        </authorList>
    </citation>
    <scope>NUCLEOTIDE SEQUENCE [LARGE SCALE GENOMIC DNA]</scope>
    <source>
        <strain evidence="7">UAMH 10579</strain>
    </source>
</reference>
<feature type="domain" description="Zn(2)-C6 fungal-type" evidence="5">
    <location>
        <begin position="32"/>
        <end position="63"/>
    </location>
</feature>
<dbReference type="GO" id="GO:0005634">
    <property type="term" value="C:nucleus"/>
    <property type="evidence" value="ECO:0007669"/>
    <property type="project" value="UniProtKB-SubCell"/>
</dbReference>
<dbReference type="InterPro" id="IPR007219">
    <property type="entry name" value="XnlR_reg_dom"/>
</dbReference>
<dbReference type="GeneID" id="28843524"/>
<dbReference type="Pfam" id="PF00172">
    <property type="entry name" value="Zn_clus"/>
    <property type="match status" value="1"/>
</dbReference>
<feature type="region of interest" description="Disordered" evidence="4">
    <location>
        <begin position="114"/>
        <end position="152"/>
    </location>
</feature>
<dbReference type="SUPFAM" id="SSF57701">
    <property type="entry name" value="Zn2/Cys6 DNA-binding domain"/>
    <property type="match status" value="1"/>
</dbReference>
<dbReference type="Pfam" id="PF04082">
    <property type="entry name" value="Fungal_trans"/>
    <property type="match status" value="1"/>
</dbReference>
<dbReference type="RefSeq" id="XP_018125612.1">
    <property type="nucleotide sequence ID" value="XM_018279545.2"/>
</dbReference>
<dbReference type="CDD" id="cd12148">
    <property type="entry name" value="fungal_TF_MHR"/>
    <property type="match status" value="1"/>
</dbReference>
<feature type="compositionally biased region" description="Polar residues" evidence="4">
    <location>
        <begin position="117"/>
        <end position="126"/>
    </location>
</feature>
<protein>
    <recommendedName>
        <fullName evidence="5">Zn(2)-C6 fungal-type domain-containing protein</fullName>
    </recommendedName>
</protein>
<dbReference type="Proteomes" id="UP000091956">
    <property type="component" value="Unassembled WGS sequence"/>
</dbReference>
<evidence type="ECO:0000313" key="6">
    <source>
        <dbReference type="EMBL" id="OBT91879.1"/>
    </source>
</evidence>
<dbReference type="STRING" id="342668.A0A1B8G7R3"/>
<dbReference type="PANTHER" id="PTHR31001:SF49">
    <property type="entry name" value="ZN(II)2CYS6 TRANSCRIPTION FACTOR (EUROFUNG)"/>
    <property type="match status" value="1"/>
</dbReference>